<dbReference type="HAMAP" id="MF_00265">
    <property type="entry name" value="VapC_Nob1"/>
    <property type="match status" value="1"/>
</dbReference>
<evidence type="ECO:0000256" key="7">
    <source>
        <dbReference type="ARBA" id="ARBA00038093"/>
    </source>
</evidence>
<dbReference type="InterPro" id="IPR022907">
    <property type="entry name" value="VapC_family"/>
</dbReference>
<comment type="cofactor">
    <cofactor evidence="1 8">
        <name>Mg(2+)</name>
        <dbReference type="ChEBI" id="CHEBI:18420"/>
    </cofactor>
</comment>
<feature type="domain" description="PIN" evidence="9">
    <location>
        <begin position="2"/>
        <end position="123"/>
    </location>
</feature>
<evidence type="ECO:0000256" key="3">
    <source>
        <dbReference type="ARBA" id="ARBA00022722"/>
    </source>
</evidence>
<evidence type="ECO:0000313" key="10">
    <source>
        <dbReference type="EMBL" id="MDX2962204.1"/>
    </source>
</evidence>
<evidence type="ECO:0000313" key="12">
    <source>
        <dbReference type="Proteomes" id="UP001272987"/>
    </source>
</evidence>
<comment type="similarity">
    <text evidence="7 8">Belongs to the PINc/VapC protein family.</text>
</comment>
<evidence type="ECO:0000313" key="13">
    <source>
        <dbReference type="Proteomes" id="UP001282288"/>
    </source>
</evidence>
<evidence type="ECO:0000256" key="8">
    <source>
        <dbReference type="HAMAP-Rule" id="MF_00265"/>
    </source>
</evidence>
<dbReference type="GeneID" id="69805006"/>
<dbReference type="EC" id="3.1.-.-" evidence="8"/>
<keyword evidence="8" id="KW-0800">Toxin</keyword>
<dbReference type="SUPFAM" id="SSF88723">
    <property type="entry name" value="PIN domain-like"/>
    <property type="match status" value="1"/>
</dbReference>
<dbReference type="Pfam" id="PF01850">
    <property type="entry name" value="PIN"/>
    <property type="match status" value="1"/>
</dbReference>
<proteinExistence type="inferred from homology"/>
<dbReference type="AlphaFoldDB" id="A0AAP6BCG4"/>
<evidence type="ECO:0000256" key="5">
    <source>
        <dbReference type="ARBA" id="ARBA00022801"/>
    </source>
</evidence>
<keyword evidence="4 8" id="KW-0479">Metal-binding</keyword>
<dbReference type="GO" id="GO:0016787">
    <property type="term" value="F:hydrolase activity"/>
    <property type="evidence" value="ECO:0007669"/>
    <property type="project" value="UniProtKB-KW"/>
</dbReference>
<comment type="function">
    <text evidence="8">Toxic component of a toxin-antitoxin (TA) system. An RNase.</text>
</comment>
<evidence type="ECO:0000256" key="4">
    <source>
        <dbReference type="ARBA" id="ARBA00022723"/>
    </source>
</evidence>
<gene>
    <name evidence="8" type="primary">vapC</name>
    <name evidence="10" type="ORF">PV399_21180</name>
    <name evidence="11" type="ORF">PV666_17400</name>
</gene>
<dbReference type="PANTHER" id="PTHR33653">
    <property type="entry name" value="RIBONUCLEASE VAPC2"/>
    <property type="match status" value="1"/>
</dbReference>
<evidence type="ECO:0000256" key="1">
    <source>
        <dbReference type="ARBA" id="ARBA00001946"/>
    </source>
</evidence>
<dbReference type="GO" id="GO:0090729">
    <property type="term" value="F:toxin activity"/>
    <property type="evidence" value="ECO:0007669"/>
    <property type="project" value="UniProtKB-KW"/>
</dbReference>
<dbReference type="GO" id="GO:0000287">
    <property type="term" value="F:magnesium ion binding"/>
    <property type="evidence" value="ECO:0007669"/>
    <property type="project" value="UniProtKB-UniRule"/>
</dbReference>
<dbReference type="Proteomes" id="UP001282288">
    <property type="component" value="Unassembled WGS sequence"/>
</dbReference>
<sequence length="145" mass="15888">MIILDTNILSELVKPVPEQRVIDWLDSLVPDEVTTTAVTAAELWYGVRRLPDGKRKAELVAGIDAMLFEDLGGRIEVFDSAAATRYADIVLARERLGRPIATADAQIAAICARRKATLATRNIKDFEGTGVTLVNPWNDATTPRV</sequence>
<evidence type="ECO:0000256" key="6">
    <source>
        <dbReference type="ARBA" id="ARBA00022842"/>
    </source>
</evidence>
<dbReference type="Proteomes" id="UP001272987">
    <property type="component" value="Unassembled WGS sequence"/>
</dbReference>
<dbReference type="EMBL" id="JARAWP010000010">
    <property type="protein sequence ID" value="MDX3019656.1"/>
    <property type="molecule type" value="Genomic_DNA"/>
</dbReference>
<keyword evidence="12" id="KW-1185">Reference proteome</keyword>
<reference evidence="10 12" key="1">
    <citation type="journal article" date="2023" name="Microb. Genom.">
        <title>Mesoterricola silvestris gen. nov., sp. nov., Mesoterricola sediminis sp. nov., Geothrix oryzae sp. nov., Geothrix edaphica sp. nov., Geothrix rubra sp. nov., and Geothrix limicola sp. nov., six novel members of Acidobacteriota isolated from soils.</title>
        <authorList>
            <person name="Weisberg A.J."/>
            <person name="Pearce E."/>
            <person name="Kramer C.G."/>
            <person name="Chang J.H."/>
            <person name="Clarke C.R."/>
        </authorList>
    </citation>
    <scope>NUCLEOTIDE SEQUENCE</scope>
    <source>
        <strain evidence="11 12">NB05-1H</strain>
        <strain evidence="10">NRRL_B-16521</strain>
    </source>
</reference>
<dbReference type="InterPro" id="IPR029060">
    <property type="entry name" value="PIN-like_dom_sf"/>
</dbReference>
<dbReference type="PANTHER" id="PTHR33653:SF1">
    <property type="entry name" value="RIBONUCLEASE VAPC2"/>
    <property type="match status" value="1"/>
</dbReference>
<protein>
    <recommendedName>
        <fullName evidence="8">Ribonuclease VapC</fullName>
        <shortName evidence="8">RNase VapC</shortName>
        <ecNumber evidence="8">3.1.-.-</ecNumber>
    </recommendedName>
    <alternativeName>
        <fullName evidence="8">Toxin VapC</fullName>
    </alternativeName>
</protein>
<dbReference type="RefSeq" id="WP_010352276.1">
    <property type="nucleotide sequence ID" value="NZ_BCMK01000134.1"/>
</dbReference>
<feature type="binding site" evidence="8">
    <location>
        <position position="5"/>
    </location>
    <ligand>
        <name>Mg(2+)</name>
        <dbReference type="ChEBI" id="CHEBI:18420"/>
    </ligand>
</feature>
<feature type="binding site" evidence="8">
    <location>
        <position position="104"/>
    </location>
    <ligand>
        <name>Mg(2+)</name>
        <dbReference type="ChEBI" id="CHEBI:18420"/>
    </ligand>
</feature>
<keyword evidence="5 8" id="KW-0378">Hydrolase</keyword>
<dbReference type="InterPro" id="IPR002716">
    <property type="entry name" value="PIN_dom"/>
</dbReference>
<accession>A0AAP6BCG4</accession>
<dbReference type="InterPro" id="IPR050556">
    <property type="entry name" value="Type_II_TA_system_RNase"/>
</dbReference>
<comment type="caution">
    <text evidence="10">The sequence shown here is derived from an EMBL/GenBank/DDBJ whole genome shotgun (WGS) entry which is preliminary data.</text>
</comment>
<evidence type="ECO:0000313" key="11">
    <source>
        <dbReference type="EMBL" id="MDX3019656.1"/>
    </source>
</evidence>
<keyword evidence="3 8" id="KW-0540">Nuclease</keyword>
<dbReference type="Gene3D" id="3.40.50.1010">
    <property type="entry name" value="5'-nuclease"/>
    <property type="match status" value="1"/>
</dbReference>
<organism evidence="10 13">
    <name type="scientific">Streptomyces acidiscabies</name>
    <dbReference type="NCBI Taxonomy" id="42234"/>
    <lineage>
        <taxon>Bacteria</taxon>
        <taxon>Bacillati</taxon>
        <taxon>Actinomycetota</taxon>
        <taxon>Actinomycetes</taxon>
        <taxon>Kitasatosporales</taxon>
        <taxon>Streptomycetaceae</taxon>
        <taxon>Streptomyces</taxon>
    </lineage>
</organism>
<dbReference type="EMBL" id="JARAWC010000015">
    <property type="protein sequence ID" value="MDX2962204.1"/>
    <property type="molecule type" value="Genomic_DNA"/>
</dbReference>
<dbReference type="CDD" id="cd18731">
    <property type="entry name" value="PIN_NgFitB-like"/>
    <property type="match status" value="1"/>
</dbReference>
<name>A0AAP6BCG4_9ACTN</name>
<keyword evidence="2 8" id="KW-1277">Toxin-antitoxin system</keyword>
<evidence type="ECO:0000259" key="9">
    <source>
        <dbReference type="Pfam" id="PF01850"/>
    </source>
</evidence>
<keyword evidence="6 8" id="KW-0460">Magnesium</keyword>
<dbReference type="GO" id="GO:0004540">
    <property type="term" value="F:RNA nuclease activity"/>
    <property type="evidence" value="ECO:0007669"/>
    <property type="project" value="InterPro"/>
</dbReference>
<evidence type="ECO:0000256" key="2">
    <source>
        <dbReference type="ARBA" id="ARBA00022649"/>
    </source>
</evidence>